<reference evidence="2" key="1">
    <citation type="submission" date="2021-03" db="EMBL/GenBank/DDBJ databases">
        <title>Roseibium sp. CAU 1637 isolated from Incheon.</title>
        <authorList>
            <person name="Kim W."/>
        </authorList>
    </citation>
    <scope>NUCLEOTIDE SEQUENCE</scope>
    <source>
        <strain evidence="2">CAU 1637</strain>
    </source>
</reference>
<organism evidence="2 3">
    <name type="scientific">Roseibium limicola</name>
    <dbReference type="NCBI Taxonomy" id="2816037"/>
    <lineage>
        <taxon>Bacteria</taxon>
        <taxon>Pseudomonadati</taxon>
        <taxon>Pseudomonadota</taxon>
        <taxon>Alphaproteobacteria</taxon>
        <taxon>Hyphomicrobiales</taxon>
        <taxon>Stappiaceae</taxon>
        <taxon>Roseibium</taxon>
    </lineage>
</organism>
<feature type="region of interest" description="Disordered" evidence="1">
    <location>
        <begin position="1"/>
        <end position="31"/>
    </location>
</feature>
<proteinExistence type="predicted"/>
<comment type="caution">
    <text evidence="2">The sequence shown here is derived from an EMBL/GenBank/DDBJ whole genome shotgun (WGS) entry which is preliminary data.</text>
</comment>
<dbReference type="RefSeq" id="WP_206942764.1">
    <property type="nucleotide sequence ID" value="NZ_JAFLNF010000007.1"/>
</dbReference>
<evidence type="ECO:0000313" key="3">
    <source>
        <dbReference type="Proteomes" id="UP000664779"/>
    </source>
</evidence>
<sequence length="51" mass="5444">MGVAYSVHPETPAASDETPAANDSDAEDRIDGIVEQDVDELLDRVEQAETA</sequence>
<dbReference type="Proteomes" id="UP000664779">
    <property type="component" value="Unassembled WGS sequence"/>
</dbReference>
<keyword evidence="3" id="KW-1185">Reference proteome</keyword>
<evidence type="ECO:0000313" key="2">
    <source>
        <dbReference type="EMBL" id="MBO0346694.1"/>
    </source>
</evidence>
<accession>A0A939EQ93</accession>
<protein>
    <submittedName>
        <fullName evidence="2">Uncharacterized protein</fullName>
    </submittedName>
</protein>
<name>A0A939EQ93_9HYPH</name>
<gene>
    <name evidence="2" type="ORF">J0X15_15810</name>
</gene>
<evidence type="ECO:0000256" key="1">
    <source>
        <dbReference type="SAM" id="MobiDB-lite"/>
    </source>
</evidence>
<dbReference type="AlphaFoldDB" id="A0A939EQ93"/>
<dbReference type="EMBL" id="JAFLNF010000007">
    <property type="protein sequence ID" value="MBO0346694.1"/>
    <property type="molecule type" value="Genomic_DNA"/>
</dbReference>